<reference evidence="4" key="1">
    <citation type="journal article" date="2019" name="Int. J. Syst. Evol. Microbiol.">
        <title>The Global Catalogue of Microorganisms (GCM) 10K type strain sequencing project: providing services to taxonomists for standard genome sequencing and annotation.</title>
        <authorList>
            <consortium name="The Broad Institute Genomics Platform"/>
            <consortium name="The Broad Institute Genome Sequencing Center for Infectious Disease"/>
            <person name="Wu L."/>
            <person name="Ma J."/>
        </authorList>
    </citation>
    <scope>NUCLEOTIDE SEQUENCE [LARGE SCALE GENOMIC DNA]</scope>
    <source>
        <strain evidence="4">KCTC 52487</strain>
    </source>
</reference>
<dbReference type="EMBL" id="JBHRSV010000003">
    <property type="protein sequence ID" value="MFC2925428.1"/>
    <property type="molecule type" value="Genomic_DNA"/>
</dbReference>
<dbReference type="InterPro" id="IPR043736">
    <property type="entry name" value="DUF5681"/>
</dbReference>
<evidence type="ECO:0000313" key="3">
    <source>
        <dbReference type="EMBL" id="MFC2925428.1"/>
    </source>
</evidence>
<dbReference type="Pfam" id="PF18932">
    <property type="entry name" value="DUF5681"/>
    <property type="match status" value="1"/>
</dbReference>
<proteinExistence type="predicted"/>
<accession>A0ABV6ZVJ9</accession>
<sequence length="133" mass="14678">MSDYEVGYGKPPRKSQFKPGQSGNPKGRPRGRKSFSTILVAELSERLIVKEGGKTRRMTKMEAVVKQLVSKALKGDPRTLAELLRQIKMHLPDETGDDAHALPASESDLALLEDLIRRSTRKNAGGDHADRGE</sequence>
<gene>
    <name evidence="3" type="ORF">ACFOOR_04855</name>
</gene>
<feature type="region of interest" description="Disordered" evidence="1">
    <location>
        <begin position="1"/>
        <end position="35"/>
    </location>
</feature>
<dbReference type="RefSeq" id="WP_343164792.1">
    <property type="nucleotide sequence ID" value="NZ_JBHRSV010000003.1"/>
</dbReference>
<evidence type="ECO:0000313" key="4">
    <source>
        <dbReference type="Proteomes" id="UP001595379"/>
    </source>
</evidence>
<evidence type="ECO:0000256" key="1">
    <source>
        <dbReference type="SAM" id="MobiDB-lite"/>
    </source>
</evidence>
<dbReference type="Proteomes" id="UP001595379">
    <property type="component" value="Unassembled WGS sequence"/>
</dbReference>
<feature type="domain" description="DUF5681" evidence="2">
    <location>
        <begin position="13"/>
        <end position="89"/>
    </location>
</feature>
<evidence type="ECO:0000259" key="2">
    <source>
        <dbReference type="Pfam" id="PF18932"/>
    </source>
</evidence>
<name>A0ABV6ZVJ9_9PROT</name>
<organism evidence="3 4">
    <name type="scientific">Hyphobacterium vulgare</name>
    <dbReference type="NCBI Taxonomy" id="1736751"/>
    <lineage>
        <taxon>Bacteria</taxon>
        <taxon>Pseudomonadati</taxon>
        <taxon>Pseudomonadota</taxon>
        <taxon>Alphaproteobacteria</taxon>
        <taxon>Maricaulales</taxon>
        <taxon>Maricaulaceae</taxon>
        <taxon>Hyphobacterium</taxon>
    </lineage>
</organism>
<keyword evidence="4" id="KW-1185">Reference proteome</keyword>
<comment type="caution">
    <text evidence="3">The sequence shown here is derived from an EMBL/GenBank/DDBJ whole genome shotgun (WGS) entry which is preliminary data.</text>
</comment>
<protein>
    <submittedName>
        <fullName evidence="3">DUF5681 domain-containing protein</fullName>
    </submittedName>
</protein>